<reference evidence="1" key="2">
    <citation type="journal article" date="2021" name="PeerJ">
        <title>Extensive microbial diversity within the chicken gut microbiome revealed by metagenomics and culture.</title>
        <authorList>
            <person name="Gilroy R."/>
            <person name="Ravi A."/>
            <person name="Getino M."/>
            <person name="Pursley I."/>
            <person name="Horton D.L."/>
            <person name="Alikhan N.F."/>
            <person name="Baker D."/>
            <person name="Gharbi K."/>
            <person name="Hall N."/>
            <person name="Watson M."/>
            <person name="Adriaenssens E.M."/>
            <person name="Foster-Nyarko E."/>
            <person name="Jarju S."/>
            <person name="Secka A."/>
            <person name="Antonio M."/>
            <person name="Oren A."/>
            <person name="Chaudhuri R.R."/>
            <person name="La Ragione R."/>
            <person name="Hildebrand F."/>
            <person name="Pallen M.J."/>
        </authorList>
    </citation>
    <scope>NUCLEOTIDE SEQUENCE</scope>
    <source>
        <strain evidence="1">CHK136-897</strain>
    </source>
</reference>
<protein>
    <submittedName>
        <fullName evidence="1">Uncharacterized protein</fullName>
    </submittedName>
</protein>
<dbReference type="AlphaFoldDB" id="A0A9D1MSM7"/>
<proteinExistence type="predicted"/>
<accession>A0A9D1MSM7</accession>
<feature type="non-terminal residue" evidence="1">
    <location>
        <position position="109"/>
    </location>
</feature>
<evidence type="ECO:0000313" key="1">
    <source>
        <dbReference type="EMBL" id="HIU65369.1"/>
    </source>
</evidence>
<gene>
    <name evidence="1" type="ORF">IAC63_01885</name>
</gene>
<dbReference type="Proteomes" id="UP000824142">
    <property type="component" value="Unassembled WGS sequence"/>
</dbReference>
<name>A0A9D1MSM7_9PROT</name>
<comment type="caution">
    <text evidence="1">The sequence shown here is derived from an EMBL/GenBank/DDBJ whole genome shotgun (WGS) entry which is preliminary data.</text>
</comment>
<organism evidence="1 2">
    <name type="scientific">Candidatus Enterousia avicola</name>
    <dbReference type="NCBI Taxonomy" id="2840787"/>
    <lineage>
        <taxon>Bacteria</taxon>
        <taxon>Pseudomonadati</taxon>
        <taxon>Pseudomonadota</taxon>
        <taxon>Alphaproteobacteria</taxon>
        <taxon>Candidatus Enterousia</taxon>
    </lineage>
</organism>
<evidence type="ECO:0000313" key="2">
    <source>
        <dbReference type="Proteomes" id="UP000824142"/>
    </source>
</evidence>
<dbReference type="InterPro" id="IPR043876">
    <property type="entry name" value="DUF5856"/>
</dbReference>
<dbReference type="EMBL" id="DVNO01000014">
    <property type="protein sequence ID" value="HIU65369.1"/>
    <property type="molecule type" value="Genomic_DNA"/>
</dbReference>
<reference evidence="1" key="1">
    <citation type="submission" date="2020-10" db="EMBL/GenBank/DDBJ databases">
        <authorList>
            <person name="Gilroy R."/>
        </authorList>
    </citation>
    <scope>NUCLEOTIDE SEQUENCE</scope>
    <source>
        <strain evidence="1">CHK136-897</strain>
    </source>
</reference>
<dbReference type="Pfam" id="PF19174">
    <property type="entry name" value="DUF5856"/>
    <property type="match status" value="1"/>
</dbReference>
<sequence>MYELLQYLIAFKYACKINHWTSEKYADHLLFDRLTEEIDDWVDSISEAYFMSMDNKSVFKPNLLNPKFIEKDLTKMCENIISRLEELQNDDELNEGMRSLLSAIEEGFL</sequence>